<accession>A0A067QQN6</accession>
<dbReference type="CDD" id="cd09917">
    <property type="entry name" value="F-box_SF"/>
    <property type="match status" value="1"/>
</dbReference>
<evidence type="ECO:0000313" key="4">
    <source>
        <dbReference type="Proteomes" id="UP000027135"/>
    </source>
</evidence>
<dbReference type="GO" id="GO:0032436">
    <property type="term" value="P:positive regulation of proteasomal ubiquitin-dependent protein catabolic process"/>
    <property type="evidence" value="ECO:0007669"/>
    <property type="project" value="TreeGrafter"/>
</dbReference>
<evidence type="ECO:0000313" key="3">
    <source>
        <dbReference type="EMBL" id="KDR11661.1"/>
    </source>
</evidence>
<dbReference type="InterPro" id="IPR019494">
    <property type="entry name" value="FIST_C"/>
</dbReference>
<evidence type="ECO:0000259" key="2">
    <source>
        <dbReference type="SMART" id="SM01204"/>
    </source>
</evidence>
<name>A0A067QQN6_ZOONE</name>
<dbReference type="eggNOG" id="ENOG502QSZ2">
    <property type="taxonomic scope" value="Eukaryota"/>
</dbReference>
<keyword evidence="4" id="KW-1185">Reference proteome</keyword>
<dbReference type="OrthoDB" id="199913at2759"/>
<gene>
    <name evidence="3" type="ORF">L798_13990</name>
</gene>
<sequence>MAYFPHSQVIKYEEACGEDGDVCSSEKSTIDSDIIGTNAAQRTEQHAPDGCCSNSNQATEESASNTQKSDTNSLLGSYITKEYELLNLVLSHLPLGDLNAASQVCRTWCSAAVSVRRGRTHPHWLLWCGDQRQKISEQSCRIKSVKFAEAEFPYLAFREHVYSEPSLALMFASHTVFGARVMCTYKCSCPAVTAGQNNEEDGHQHRVWEYVRAELQPTCPLICLRGYGIVGTLPDLTVTVELENSRAYSVLLLPDMPGVTVRTFQLDTNQVNKLQKSNLQSLNVEVMEQLTGIPTGESVQCLLLFCREALLLVPAIIHLVSSLQNRQEETMAVAGGIINDVGGLNDGVPIMVGVTFSGEGVCVASTILGRGVATEMEVDKAMQELKAHTVSSYSSSVGLMFACVGRGRHHYQGKRNVESAAFRKHFPKTPLLGYFGNGEIGFKLLPDVTDKKKLLDGPTRGNKRKRTGTPVILHSYTTIMVHLAFTGSKASSHTHR</sequence>
<organism evidence="3 4">
    <name type="scientific">Zootermopsis nevadensis</name>
    <name type="common">Dampwood termite</name>
    <dbReference type="NCBI Taxonomy" id="136037"/>
    <lineage>
        <taxon>Eukaryota</taxon>
        <taxon>Metazoa</taxon>
        <taxon>Ecdysozoa</taxon>
        <taxon>Arthropoda</taxon>
        <taxon>Hexapoda</taxon>
        <taxon>Insecta</taxon>
        <taxon>Pterygota</taxon>
        <taxon>Neoptera</taxon>
        <taxon>Polyneoptera</taxon>
        <taxon>Dictyoptera</taxon>
        <taxon>Blattodea</taxon>
        <taxon>Blattoidea</taxon>
        <taxon>Termitoidae</taxon>
        <taxon>Termopsidae</taxon>
        <taxon>Zootermopsis</taxon>
    </lineage>
</organism>
<protein>
    <submittedName>
        <fullName evidence="3">F-box only protein 22</fullName>
    </submittedName>
</protein>
<dbReference type="OMA" id="MFACNGR"/>
<dbReference type="SUPFAM" id="SSF81383">
    <property type="entry name" value="F-box domain"/>
    <property type="match status" value="1"/>
</dbReference>
<feature type="compositionally biased region" description="Polar residues" evidence="1">
    <location>
        <begin position="52"/>
        <end position="71"/>
    </location>
</feature>
<dbReference type="EMBL" id="KK853083">
    <property type="protein sequence ID" value="KDR11661.1"/>
    <property type="molecule type" value="Genomic_DNA"/>
</dbReference>
<dbReference type="InterPro" id="IPR001810">
    <property type="entry name" value="F-box_dom"/>
</dbReference>
<dbReference type="AlphaFoldDB" id="A0A067QQN6"/>
<dbReference type="Proteomes" id="UP000027135">
    <property type="component" value="Unassembled WGS sequence"/>
</dbReference>
<feature type="region of interest" description="Disordered" evidence="1">
    <location>
        <begin position="45"/>
        <end position="71"/>
    </location>
</feature>
<reference evidence="3 4" key="1">
    <citation type="journal article" date="2014" name="Nat. Commun.">
        <title>Molecular traces of alternative social organization in a termite genome.</title>
        <authorList>
            <person name="Terrapon N."/>
            <person name="Li C."/>
            <person name="Robertson H.M."/>
            <person name="Ji L."/>
            <person name="Meng X."/>
            <person name="Booth W."/>
            <person name="Chen Z."/>
            <person name="Childers C.P."/>
            <person name="Glastad K.M."/>
            <person name="Gokhale K."/>
            <person name="Gowin J."/>
            <person name="Gronenberg W."/>
            <person name="Hermansen R.A."/>
            <person name="Hu H."/>
            <person name="Hunt B.G."/>
            <person name="Huylmans A.K."/>
            <person name="Khalil S.M."/>
            <person name="Mitchell R.D."/>
            <person name="Munoz-Torres M.C."/>
            <person name="Mustard J.A."/>
            <person name="Pan H."/>
            <person name="Reese J.T."/>
            <person name="Scharf M.E."/>
            <person name="Sun F."/>
            <person name="Vogel H."/>
            <person name="Xiao J."/>
            <person name="Yang W."/>
            <person name="Yang Z."/>
            <person name="Yang Z."/>
            <person name="Zhou J."/>
            <person name="Zhu J."/>
            <person name="Brent C.S."/>
            <person name="Elsik C.G."/>
            <person name="Goodisman M.A."/>
            <person name="Liberles D.A."/>
            <person name="Roe R.M."/>
            <person name="Vargo E.L."/>
            <person name="Vilcinskas A."/>
            <person name="Wang J."/>
            <person name="Bornberg-Bauer E."/>
            <person name="Korb J."/>
            <person name="Zhang G."/>
            <person name="Liebig J."/>
        </authorList>
    </citation>
    <scope>NUCLEOTIDE SEQUENCE [LARGE SCALE GENOMIC DNA]</scope>
    <source>
        <tissue evidence="3">Whole organism</tissue>
    </source>
</reference>
<feature type="domain" description="FIST C-domain" evidence="2">
    <location>
        <begin position="309"/>
        <end position="443"/>
    </location>
</feature>
<proteinExistence type="predicted"/>
<dbReference type="Pfam" id="PF00646">
    <property type="entry name" value="F-box"/>
    <property type="match status" value="1"/>
</dbReference>
<dbReference type="InParanoid" id="A0A067QQN6"/>
<dbReference type="InterPro" id="IPR036047">
    <property type="entry name" value="F-box-like_dom_sf"/>
</dbReference>
<dbReference type="Pfam" id="PF10442">
    <property type="entry name" value="FIST_C"/>
    <property type="match status" value="1"/>
</dbReference>
<dbReference type="GO" id="GO:0000209">
    <property type="term" value="P:protein polyubiquitination"/>
    <property type="evidence" value="ECO:0007669"/>
    <property type="project" value="TreeGrafter"/>
</dbReference>
<dbReference type="PANTHER" id="PTHR14939">
    <property type="entry name" value="F-BOX ONLY PROTEIN 22"/>
    <property type="match status" value="1"/>
</dbReference>
<dbReference type="STRING" id="136037.A0A067QQN6"/>
<dbReference type="Gene3D" id="1.20.1280.50">
    <property type="match status" value="1"/>
</dbReference>
<evidence type="ECO:0000256" key="1">
    <source>
        <dbReference type="SAM" id="MobiDB-lite"/>
    </source>
</evidence>
<dbReference type="SMART" id="SM01204">
    <property type="entry name" value="FIST_C"/>
    <property type="match status" value="1"/>
</dbReference>
<dbReference type="PANTHER" id="PTHR14939:SF5">
    <property type="entry name" value="F-BOX ONLY PROTEIN 22"/>
    <property type="match status" value="1"/>
</dbReference>